<dbReference type="Pfam" id="PF13927">
    <property type="entry name" value="Ig_3"/>
    <property type="match status" value="3"/>
</dbReference>
<dbReference type="InterPro" id="IPR013098">
    <property type="entry name" value="Ig_I-set"/>
</dbReference>
<keyword evidence="2" id="KW-0472">Membrane</keyword>
<feature type="domain" description="Ig-like" evidence="6">
    <location>
        <begin position="313"/>
        <end position="402"/>
    </location>
</feature>
<dbReference type="InterPro" id="IPR003598">
    <property type="entry name" value="Ig_sub2"/>
</dbReference>
<keyword evidence="3" id="KW-1015">Disulfide bond</keyword>
<dbReference type="InterPro" id="IPR003599">
    <property type="entry name" value="Ig_sub"/>
</dbReference>
<dbReference type="EMBL" id="JARBDR010000903">
    <property type="protein sequence ID" value="KAJ8304887.1"/>
    <property type="molecule type" value="Genomic_DNA"/>
</dbReference>
<dbReference type="InterPro" id="IPR013783">
    <property type="entry name" value="Ig-like_fold"/>
</dbReference>
<evidence type="ECO:0000256" key="2">
    <source>
        <dbReference type="ARBA" id="ARBA00023136"/>
    </source>
</evidence>
<evidence type="ECO:0000256" key="1">
    <source>
        <dbReference type="ARBA" id="ARBA00004479"/>
    </source>
</evidence>
<evidence type="ECO:0000256" key="3">
    <source>
        <dbReference type="ARBA" id="ARBA00023157"/>
    </source>
</evidence>
<evidence type="ECO:0000313" key="7">
    <source>
        <dbReference type="EMBL" id="KAJ8304887.1"/>
    </source>
</evidence>
<dbReference type="InterPro" id="IPR007110">
    <property type="entry name" value="Ig-like_dom"/>
</dbReference>
<evidence type="ECO:0000256" key="4">
    <source>
        <dbReference type="ARBA" id="ARBA00023180"/>
    </source>
</evidence>
<proteinExistence type="predicted"/>
<evidence type="ECO:0000256" key="5">
    <source>
        <dbReference type="ARBA" id="ARBA00023319"/>
    </source>
</evidence>
<dbReference type="PANTHER" id="PTHR11640">
    <property type="entry name" value="NEPHRIN"/>
    <property type="match status" value="1"/>
</dbReference>
<dbReference type="Pfam" id="PF07679">
    <property type="entry name" value="I-set"/>
    <property type="match status" value="1"/>
</dbReference>
<dbReference type="InterPro" id="IPR051275">
    <property type="entry name" value="Cell_adhesion_signaling"/>
</dbReference>
<dbReference type="CDD" id="cd00096">
    <property type="entry name" value="Ig"/>
    <property type="match status" value="1"/>
</dbReference>
<dbReference type="Proteomes" id="UP001217089">
    <property type="component" value="Unassembled WGS sequence"/>
</dbReference>
<evidence type="ECO:0000259" key="6">
    <source>
        <dbReference type="PROSITE" id="PS50835"/>
    </source>
</evidence>
<dbReference type="InterPro" id="IPR036179">
    <property type="entry name" value="Ig-like_dom_sf"/>
</dbReference>
<dbReference type="SUPFAM" id="SSF48726">
    <property type="entry name" value="Immunoglobulin"/>
    <property type="match status" value="5"/>
</dbReference>
<comment type="caution">
    <text evidence="7">The sequence shown here is derived from an EMBL/GenBank/DDBJ whole genome shotgun (WGS) entry which is preliminary data.</text>
</comment>
<feature type="domain" description="Ig-like" evidence="6">
    <location>
        <begin position="215"/>
        <end position="308"/>
    </location>
</feature>
<keyword evidence="4" id="KW-0325">Glycoprotein</keyword>
<dbReference type="SMART" id="SM00408">
    <property type="entry name" value="IGc2"/>
    <property type="match status" value="4"/>
</dbReference>
<accession>A0ABQ9EMS2</accession>
<organism evidence="7 8">
    <name type="scientific">Tegillarca granosa</name>
    <name type="common">Malaysian cockle</name>
    <name type="synonym">Anadara granosa</name>
    <dbReference type="NCBI Taxonomy" id="220873"/>
    <lineage>
        <taxon>Eukaryota</taxon>
        <taxon>Metazoa</taxon>
        <taxon>Spiralia</taxon>
        <taxon>Lophotrochozoa</taxon>
        <taxon>Mollusca</taxon>
        <taxon>Bivalvia</taxon>
        <taxon>Autobranchia</taxon>
        <taxon>Pteriomorphia</taxon>
        <taxon>Arcoida</taxon>
        <taxon>Arcoidea</taxon>
        <taxon>Arcidae</taxon>
        <taxon>Tegillarca</taxon>
    </lineage>
</organism>
<dbReference type="Gene3D" id="2.60.40.10">
    <property type="entry name" value="Immunoglobulins"/>
    <property type="match status" value="5"/>
</dbReference>
<dbReference type="PROSITE" id="PS50835">
    <property type="entry name" value="IG_LIKE"/>
    <property type="match status" value="4"/>
</dbReference>
<protein>
    <recommendedName>
        <fullName evidence="6">Ig-like domain-containing protein</fullName>
    </recommendedName>
</protein>
<dbReference type="PANTHER" id="PTHR11640:SF158">
    <property type="entry name" value="V-SET AND IMMUNOGLOBULIN DOMAIN-CONTAINING PROTEIN 10-LIKE 2"/>
    <property type="match status" value="1"/>
</dbReference>
<comment type="subcellular location">
    <subcellularLocation>
        <location evidence="1">Membrane</location>
        <topology evidence="1">Single-pass type I membrane protein</topology>
    </subcellularLocation>
</comment>
<feature type="domain" description="Ig-like" evidence="6">
    <location>
        <begin position="78"/>
        <end position="191"/>
    </location>
</feature>
<evidence type="ECO:0000313" key="8">
    <source>
        <dbReference type="Proteomes" id="UP001217089"/>
    </source>
</evidence>
<keyword evidence="8" id="KW-1185">Reference proteome</keyword>
<feature type="domain" description="Ig-like" evidence="6">
    <location>
        <begin position="421"/>
        <end position="517"/>
    </location>
</feature>
<reference evidence="7 8" key="1">
    <citation type="submission" date="2022-12" db="EMBL/GenBank/DDBJ databases">
        <title>Chromosome-level genome of Tegillarca granosa.</title>
        <authorList>
            <person name="Kim J."/>
        </authorList>
    </citation>
    <scope>NUCLEOTIDE SEQUENCE [LARGE SCALE GENOMIC DNA]</scope>
    <source>
        <strain evidence="7">Teg-2019</strain>
        <tissue evidence="7">Adductor muscle</tissue>
    </source>
</reference>
<keyword evidence="5" id="KW-0393">Immunoglobulin domain</keyword>
<gene>
    <name evidence="7" type="ORF">KUTeg_018470</name>
</gene>
<dbReference type="SMART" id="SM00409">
    <property type="entry name" value="IG"/>
    <property type="match status" value="5"/>
</dbReference>
<name>A0ABQ9EMS2_TEGGR</name>
<sequence>MNAAFAVMWRGPGGRPISIGGSITVSDRRFSILPRPYKEEWNLKINGVKLADAGQYECIISTKPMQIKNVTLIISEPPRITEDSSQTRENYTEGSHITLECYAEGKPHPIIRWYKAIPGESGRDESLEGFKCFSTKKTISFLTVQSNSKNYAHLNTQGNGLRLDTISKESAGTYVCEASNGVLPNAKRRIALVVYCKYSINITHKSDKRWLQDQPEATLSTSSISQYLGRTVTLECYAEGVPLPSIIWTRMGRRISKNWKYAVQFFQENDNTLVSTLAINSLDSEDFGKYACESFNSQGQSTQIAKVYAAGAPTISRSNSTRDTRLPEGGNLTLICFARGVPKPTVTWYKVSNESSFMDFEEIGGGPELIIKEVTKQNSGDYKCIASSILGNSSLQINIQIDEKFSCYRSFYCYKIMQQQPVELQTIVETSRMGHKVGDEVILECIVRGSPEPTLLTWTKTSNENSTWEHMIEIHQHNDSLRKLFMKIESIDIEDFGEYICSAQNIHSSVSSKIEIYLRKQAAVKVKASNNPKNVKKTKYDHDERLHIVTHN</sequence>